<reference evidence="1 2" key="1">
    <citation type="journal article" date="2015" name="Genome Biol.">
        <title>Comparative genomics of Steinernema reveals deeply conserved gene regulatory networks.</title>
        <authorList>
            <person name="Dillman A.R."/>
            <person name="Macchietto M."/>
            <person name="Porter C.F."/>
            <person name="Rogers A."/>
            <person name="Williams B."/>
            <person name="Antoshechkin I."/>
            <person name="Lee M.M."/>
            <person name="Goodwin Z."/>
            <person name="Lu X."/>
            <person name="Lewis E.E."/>
            <person name="Goodrich-Blair H."/>
            <person name="Stock S.P."/>
            <person name="Adams B.J."/>
            <person name="Sternberg P.W."/>
            <person name="Mortazavi A."/>
        </authorList>
    </citation>
    <scope>NUCLEOTIDE SEQUENCE [LARGE SCALE GENOMIC DNA]</scope>
    <source>
        <strain evidence="1 2">ALL</strain>
    </source>
</reference>
<dbReference type="EMBL" id="CM016762">
    <property type="protein sequence ID" value="TMS32739.1"/>
    <property type="molecule type" value="Genomic_DNA"/>
</dbReference>
<accession>A0A4U8UJT6</accession>
<evidence type="ECO:0000313" key="2">
    <source>
        <dbReference type="Proteomes" id="UP000298663"/>
    </source>
</evidence>
<gene>
    <name evidence="1" type="ORF">L596_000544</name>
</gene>
<dbReference type="AlphaFoldDB" id="A0A4U8UJT6"/>
<dbReference type="EMBL" id="AZBU02000001">
    <property type="protein sequence ID" value="TMS32739.1"/>
    <property type="molecule type" value="Genomic_DNA"/>
</dbReference>
<evidence type="ECO:0000313" key="1">
    <source>
        <dbReference type="EMBL" id="TMS32739.1"/>
    </source>
</evidence>
<name>A0A4U8UJT6_STECR</name>
<keyword evidence="2" id="KW-1185">Reference proteome</keyword>
<proteinExistence type="predicted"/>
<reference evidence="1 2" key="2">
    <citation type="journal article" date="2019" name="G3 (Bethesda)">
        <title>Hybrid Assembly of the Genome of the Entomopathogenic Nematode Steinernema carpocapsae Identifies the X-Chromosome.</title>
        <authorList>
            <person name="Serra L."/>
            <person name="Macchietto M."/>
            <person name="Macias-Munoz A."/>
            <person name="McGill C.J."/>
            <person name="Rodriguez I.M."/>
            <person name="Rodriguez B."/>
            <person name="Murad R."/>
            <person name="Mortazavi A."/>
        </authorList>
    </citation>
    <scope>NUCLEOTIDE SEQUENCE [LARGE SCALE GENOMIC DNA]</scope>
    <source>
        <strain evidence="1 2">ALL</strain>
    </source>
</reference>
<dbReference type="Proteomes" id="UP000298663">
    <property type="component" value="Chromosome X"/>
</dbReference>
<comment type="caution">
    <text evidence="1">The sequence shown here is derived from an EMBL/GenBank/DDBJ whole genome shotgun (WGS) entry which is preliminary data.</text>
</comment>
<protein>
    <submittedName>
        <fullName evidence="1">Uncharacterized protein</fullName>
    </submittedName>
</protein>
<sequence length="81" mass="9296">MILLSQRLQAHTYARDDEIARFVVVVCEDDVHATSTLRETVNCGYKVNETQNVFGLIPLIFNLEGYRSRRERALINIVGSR</sequence>
<organism evidence="1 2">
    <name type="scientific">Steinernema carpocapsae</name>
    <name type="common">Entomopathogenic nematode</name>
    <dbReference type="NCBI Taxonomy" id="34508"/>
    <lineage>
        <taxon>Eukaryota</taxon>
        <taxon>Metazoa</taxon>
        <taxon>Ecdysozoa</taxon>
        <taxon>Nematoda</taxon>
        <taxon>Chromadorea</taxon>
        <taxon>Rhabditida</taxon>
        <taxon>Tylenchina</taxon>
        <taxon>Panagrolaimomorpha</taxon>
        <taxon>Strongyloidoidea</taxon>
        <taxon>Steinernematidae</taxon>
        <taxon>Steinernema</taxon>
    </lineage>
</organism>